<dbReference type="Proteomes" id="UP001183246">
    <property type="component" value="Unassembled WGS sequence"/>
</dbReference>
<gene>
    <name evidence="1" type="ORF">RM590_00135</name>
</gene>
<dbReference type="EMBL" id="JAVREL010000001">
    <property type="protein sequence ID" value="MDT0341076.1"/>
    <property type="molecule type" value="Genomic_DNA"/>
</dbReference>
<dbReference type="SUPFAM" id="SSF56112">
    <property type="entry name" value="Protein kinase-like (PK-like)"/>
    <property type="match status" value="1"/>
</dbReference>
<accession>A0ABU2MHL7</accession>
<reference evidence="2" key="1">
    <citation type="submission" date="2023-07" db="EMBL/GenBank/DDBJ databases">
        <title>30 novel species of actinomycetes from the DSMZ collection.</title>
        <authorList>
            <person name="Nouioui I."/>
        </authorList>
    </citation>
    <scope>NUCLEOTIDE SEQUENCE [LARGE SCALE GENOMIC DNA]</scope>
    <source>
        <strain evidence="2">DSM 44938</strain>
    </source>
</reference>
<dbReference type="Pfam" id="PF04655">
    <property type="entry name" value="APH_6_hur"/>
    <property type="match status" value="1"/>
</dbReference>
<comment type="caution">
    <text evidence="1">The sequence shown here is derived from an EMBL/GenBank/DDBJ whole genome shotgun (WGS) entry which is preliminary data.</text>
</comment>
<proteinExistence type="predicted"/>
<dbReference type="InterPro" id="IPR006748">
    <property type="entry name" value="NH2Glyco/OHUrea_AB-resist_kin"/>
</dbReference>
<keyword evidence="2" id="KW-1185">Reference proteome</keyword>
<evidence type="ECO:0000313" key="1">
    <source>
        <dbReference type="EMBL" id="MDT0341076.1"/>
    </source>
</evidence>
<sequence>MSPLPPQRLARAQGAGAGDWLAGLPALVEKLLGRWELTAERVVAPGGRSSVLVLVREADGGRAALKICAPDAPAALEEAALRHWDGLGAVRLLRSAPEDGALLLERLHCETSLRSLPDAKAMLEAVSTARRLWVEPGPGHPFPSVEARTGRQAELMRAAGAGEETGPLVAEALRTRAELVADAGERLLLHGDFRQGSVLASDAERAPWLAVGPEPVVGERAYDLARLVRDRLHDLVASPGAAAITRRRVTRLAESVEVDPERVRGWALFRAVESGVRHLAAGQRTDGEMLLEFATWL</sequence>
<name>A0ABU2MHL7_9ACTN</name>
<dbReference type="InterPro" id="IPR011009">
    <property type="entry name" value="Kinase-like_dom_sf"/>
</dbReference>
<evidence type="ECO:0000313" key="2">
    <source>
        <dbReference type="Proteomes" id="UP001183246"/>
    </source>
</evidence>
<organism evidence="1 2">
    <name type="scientific">Streptomyces litchfieldiae</name>
    <dbReference type="NCBI Taxonomy" id="3075543"/>
    <lineage>
        <taxon>Bacteria</taxon>
        <taxon>Bacillati</taxon>
        <taxon>Actinomycetota</taxon>
        <taxon>Actinomycetes</taxon>
        <taxon>Kitasatosporales</taxon>
        <taxon>Streptomycetaceae</taxon>
        <taxon>Streptomyces</taxon>
    </lineage>
</organism>
<protein>
    <submittedName>
        <fullName evidence="1">Aminoglycoside phosphotransferase family protein</fullName>
    </submittedName>
</protein>